<protein>
    <submittedName>
        <fullName evidence="4">Alpha/beta hydrolase</fullName>
    </submittedName>
</protein>
<reference evidence="4" key="1">
    <citation type="submission" date="2020-10" db="EMBL/GenBank/DDBJ databases">
        <authorList>
            <person name="Gilroy R."/>
        </authorList>
    </citation>
    <scope>NUCLEOTIDE SEQUENCE</scope>
    <source>
        <strain evidence="4">ChiSjej5B23-6657</strain>
    </source>
</reference>
<accession>A0A9D1E8R1</accession>
<keyword evidence="1 4" id="KW-0378">Hydrolase</keyword>
<proteinExistence type="predicted"/>
<evidence type="ECO:0000313" key="4">
    <source>
        <dbReference type="EMBL" id="HIR70464.1"/>
    </source>
</evidence>
<name>A0A9D1E8R1_9FIRM</name>
<dbReference type="Gene3D" id="3.40.50.1820">
    <property type="entry name" value="alpha/beta hydrolase"/>
    <property type="match status" value="1"/>
</dbReference>
<dbReference type="GO" id="GO:0016787">
    <property type="term" value="F:hydrolase activity"/>
    <property type="evidence" value="ECO:0007669"/>
    <property type="project" value="UniProtKB-KW"/>
</dbReference>
<dbReference type="SUPFAM" id="SSF53474">
    <property type="entry name" value="alpha/beta-Hydrolases"/>
    <property type="match status" value="1"/>
</dbReference>
<reference evidence="4" key="2">
    <citation type="journal article" date="2021" name="PeerJ">
        <title>Extensive microbial diversity within the chicken gut microbiome revealed by metagenomics and culture.</title>
        <authorList>
            <person name="Gilroy R."/>
            <person name="Ravi A."/>
            <person name="Getino M."/>
            <person name="Pursley I."/>
            <person name="Horton D.L."/>
            <person name="Alikhan N.F."/>
            <person name="Baker D."/>
            <person name="Gharbi K."/>
            <person name="Hall N."/>
            <person name="Watson M."/>
            <person name="Adriaenssens E.M."/>
            <person name="Foster-Nyarko E."/>
            <person name="Jarju S."/>
            <person name="Secka A."/>
            <person name="Antonio M."/>
            <person name="Oren A."/>
            <person name="Chaudhuri R.R."/>
            <person name="La Ragione R."/>
            <person name="Hildebrand F."/>
            <person name="Pallen M.J."/>
        </authorList>
    </citation>
    <scope>NUCLEOTIDE SEQUENCE</scope>
    <source>
        <strain evidence="4">ChiSjej5B23-6657</strain>
    </source>
</reference>
<dbReference type="EMBL" id="DVHM01000068">
    <property type="protein sequence ID" value="HIR70464.1"/>
    <property type="molecule type" value="Genomic_DNA"/>
</dbReference>
<feature type="region of interest" description="Disordered" evidence="2">
    <location>
        <begin position="1"/>
        <end position="23"/>
    </location>
</feature>
<dbReference type="Proteomes" id="UP000823912">
    <property type="component" value="Unassembled WGS sequence"/>
</dbReference>
<evidence type="ECO:0000256" key="2">
    <source>
        <dbReference type="SAM" id="MobiDB-lite"/>
    </source>
</evidence>
<sequence>MPSKEAKMINEMFKSMPREPEGTKHDYVAEREQNAKRPMPELPEGITLEETEFDGISGEILRPEHPKDTVIWYLHGGGFTTGSAKERRDITQYLAKTYEVTVISTNYRLSPEHKWPAHLDDCMKVYDELLRQGYDPKKMIFMGESAGGTLVLSTALRLAAEGKPQPAALVAFSPCTEQAVGLPSHTENIDTDYMLRDGTTRPEQYEAVFGINDRKACVEMLKDPLISPYYGDYSDLPPVFFAASDTEVLYDDSRLLFERLKKEGHQVQLDVQHELCHAYPMLPVLPEARETIQKAMDFAGKVMGE</sequence>
<comment type="caution">
    <text evidence="4">The sequence shown here is derived from an EMBL/GenBank/DDBJ whole genome shotgun (WGS) entry which is preliminary data.</text>
</comment>
<dbReference type="AlphaFoldDB" id="A0A9D1E8R1"/>
<evidence type="ECO:0000259" key="3">
    <source>
        <dbReference type="Pfam" id="PF07859"/>
    </source>
</evidence>
<feature type="domain" description="Alpha/beta hydrolase fold-3" evidence="3">
    <location>
        <begin position="72"/>
        <end position="279"/>
    </location>
</feature>
<dbReference type="Pfam" id="PF07859">
    <property type="entry name" value="Abhydrolase_3"/>
    <property type="match status" value="1"/>
</dbReference>
<evidence type="ECO:0000313" key="5">
    <source>
        <dbReference type="Proteomes" id="UP000823912"/>
    </source>
</evidence>
<dbReference type="PANTHER" id="PTHR48081:SF8">
    <property type="entry name" value="ALPHA_BETA HYDROLASE FOLD-3 DOMAIN-CONTAINING PROTEIN-RELATED"/>
    <property type="match status" value="1"/>
</dbReference>
<dbReference type="InterPro" id="IPR050300">
    <property type="entry name" value="GDXG_lipolytic_enzyme"/>
</dbReference>
<dbReference type="PANTHER" id="PTHR48081">
    <property type="entry name" value="AB HYDROLASE SUPERFAMILY PROTEIN C4A8.06C"/>
    <property type="match status" value="1"/>
</dbReference>
<gene>
    <name evidence="4" type="ORF">IAA55_04200</name>
</gene>
<organism evidence="4 5">
    <name type="scientific">Candidatus Pullilachnospira gallistercoris</name>
    <dbReference type="NCBI Taxonomy" id="2840911"/>
    <lineage>
        <taxon>Bacteria</taxon>
        <taxon>Bacillati</taxon>
        <taxon>Bacillota</taxon>
        <taxon>Clostridia</taxon>
        <taxon>Lachnospirales</taxon>
        <taxon>Lachnospiraceae</taxon>
        <taxon>Lachnospiraceae incertae sedis</taxon>
        <taxon>Candidatus Pullilachnospira</taxon>
    </lineage>
</organism>
<evidence type="ECO:0000256" key="1">
    <source>
        <dbReference type="ARBA" id="ARBA00022801"/>
    </source>
</evidence>
<dbReference type="InterPro" id="IPR029058">
    <property type="entry name" value="AB_hydrolase_fold"/>
</dbReference>
<dbReference type="InterPro" id="IPR013094">
    <property type="entry name" value="AB_hydrolase_3"/>
</dbReference>